<comment type="similarity">
    <text evidence="1">Belongs to the short-chain dehydrogenases/reductases (SDR) family.</text>
</comment>
<evidence type="ECO:0000313" key="3">
    <source>
        <dbReference type="EMBL" id="GAG90677.1"/>
    </source>
</evidence>
<dbReference type="InterPro" id="IPR036291">
    <property type="entry name" value="NAD(P)-bd_dom_sf"/>
</dbReference>
<dbReference type="InterPro" id="IPR020904">
    <property type="entry name" value="Sc_DH/Rdtase_CS"/>
</dbReference>
<proteinExistence type="inferred from homology"/>
<dbReference type="GO" id="GO:0016491">
    <property type="term" value="F:oxidoreductase activity"/>
    <property type="evidence" value="ECO:0007669"/>
    <property type="project" value="UniProtKB-KW"/>
</dbReference>
<reference evidence="3" key="1">
    <citation type="journal article" date="2014" name="Front. Microbiol.">
        <title>High frequency of phylogenetically diverse reductive dehalogenase-homologous genes in deep subseafloor sedimentary metagenomes.</title>
        <authorList>
            <person name="Kawai M."/>
            <person name="Futagami T."/>
            <person name="Toyoda A."/>
            <person name="Takaki Y."/>
            <person name="Nishi S."/>
            <person name="Hori S."/>
            <person name="Arai W."/>
            <person name="Tsubouchi T."/>
            <person name="Morono Y."/>
            <person name="Uchiyama I."/>
            <person name="Ito T."/>
            <person name="Fujiyama A."/>
            <person name="Inagaki F."/>
            <person name="Takami H."/>
        </authorList>
    </citation>
    <scope>NUCLEOTIDE SEQUENCE</scope>
    <source>
        <strain evidence="3">Expedition CK06-06</strain>
    </source>
</reference>
<name>X1CBT1_9ZZZZ</name>
<keyword evidence="2" id="KW-0560">Oxidoreductase</keyword>
<dbReference type="PRINTS" id="PR00080">
    <property type="entry name" value="SDRFAMILY"/>
</dbReference>
<dbReference type="CDD" id="cd05233">
    <property type="entry name" value="SDR_c"/>
    <property type="match status" value="1"/>
</dbReference>
<dbReference type="PANTHER" id="PTHR43669:SF3">
    <property type="entry name" value="ALCOHOL DEHYDROGENASE, PUTATIVE (AFU_ORTHOLOGUE AFUA_3G03445)-RELATED"/>
    <property type="match status" value="1"/>
</dbReference>
<dbReference type="PANTHER" id="PTHR43669">
    <property type="entry name" value="5-KETO-D-GLUCONATE 5-REDUCTASE"/>
    <property type="match status" value="1"/>
</dbReference>
<protein>
    <recommendedName>
        <fullName evidence="4">Short-chain dehydrogenase/reductase SDR</fullName>
    </recommendedName>
</protein>
<dbReference type="Gene3D" id="3.40.50.720">
    <property type="entry name" value="NAD(P)-binding Rossmann-like Domain"/>
    <property type="match status" value="1"/>
</dbReference>
<sequence>MAYTYALAGAKVVSVSRTVSELESLEKKIKEKGGEVLTVPTDLTDEKAILSLKDKVMDEYGHLDVLVNNAATVPWKTFEDMTTRDWDLMLSVNLRAQFILSKVFFDSMRLQGQGSIINITSKSSEIGFIAEVGYCSSKYGVEGLTQCLAMELQPHNIAVNSLGVGAPPGLRLKPTELTLEEADSMPDEIKARYASDESMAEAFTEVWSFLALQNAKGVTGQRFGTRQLAEYLRLNGWEA</sequence>
<evidence type="ECO:0000256" key="1">
    <source>
        <dbReference type="ARBA" id="ARBA00006484"/>
    </source>
</evidence>
<dbReference type="PRINTS" id="PR00081">
    <property type="entry name" value="GDHRDH"/>
</dbReference>
<dbReference type="SUPFAM" id="SSF51735">
    <property type="entry name" value="NAD(P)-binding Rossmann-fold domains"/>
    <property type="match status" value="1"/>
</dbReference>
<accession>X1CBT1</accession>
<gene>
    <name evidence="3" type="ORF">S01H4_48216</name>
</gene>
<comment type="caution">
    <text evidence="3">The sequence shown here is derived from an EMBL/GenBank/DDBJ whole genome shotgun (WGS) entry which is preliminary data.</text>
</comment>
<evidence type="ECO:0000256" key="2">
    <source>
        <dbReference type="ARBA" id="ARBA00023002"/>
    </source>
</evidence>
<dbReference type="EMBL" id="BART01027156">
    <property type="protein sequence ID" value="GAG90677.1"/>
    <property type="molecule type" value="Genomic_DNA"/>
</dbReference>
<feature type="non-terminal residue" evidence="3">
    <location>
        <position position="239"/>
    </location>
</feature>
<organism evidence="3">
    <name type="scientific">marine sediment metagenome</name>
    <dbReference type="NCBI Taxonomy" id="412755"/>
    <lineage>
        <taxon>unclassified sequences</taxon>
        <taxon>metagenomes</taxon>
        <taxon>ecological metagenomes</taxon>
    </lineage>
</organism>
<dbReference type="Pfam" id="PF00106">
    <property type="entry name" value="adh_short"/>
    <property type="match status" value="1"/>
</dbReference>
<evidence type="ECO:0008006" key="4">
    <source>
        <dbReference type="Google" id="ProtNLM"/>
    </source>
</evidence>
<dbReference type="AlphaFoldDB" id="X1CBT1"/>
<dbReference type="PROSITE" id="PS00061">
    <property type="entry name" value="ADH_SHORT"/>
    <property type="match status" value="1"/>
</dbReference>
<dbReference type="InterPro" id="IPR002347">
    <property type="entry name" value="SDR_fam"/>
</dbReference>